<feature type="domain" description="ABC transmembrane type-1" evidence="13">
    <location>
        <begin position="39"/>
        <end position="356"/>
    </location>
</feature>
<keyword evidence="8 11" id="KW-0472">Membrane</keyword>
<feature type="transmembrane region" description="Helical" evidence="11">
    <location>
        <begin position="214"/>
        <end position="232"/>
    </location>
</feature>
<evidence type="ECO:0000256" key="2">
    <source>
        <dbReference type="ARBA" id="ARBA00007577"/>
    </source>
</evidence>
<feature type="transmembrane region" description="Helical" evidence="11">
    <location>
        <begin position="330"/>
        <end position="348"/>
    </location>
</feature>
<dbReference type="GO" id="GO:0015421">
    <property type="term" value="F:ABC-type oligopeptide transporter activity"/>
    <property type="evidence" value="ECO:0007669"/>
    <property type="project" value="TreeGrafter"/>
</dbReference>
<dbReference type="InterPro" id="IPR011527">
    <property type="entry name" value="ABC1_TM_dom"/>
</dbReference>
<dbReference type="SMART" id="SM00382">
    <property type="entry name" value="AAA"/>
    <property type="match status" value="3"/>
</dbReference>
<proteinExistence type="inferred from homology"/>
<dbReference type="NCBIfam" id="NF010167">
    <property type="entry name" value="PRK13648.1"/>
    <property type="match status" value="3"/>
</dbReference>
<evidence type="ECO:0000259" key="13">
    <source>
        <dbReference type="PROSITE" id="PS50929"/>
    </source>
</evidence>
<feature type="transmembrane region" description="Helical" evidence="11">
    <location>
        <begin position="547"/>
        <end position="565"/>
    </location>
</feature>
<organism evidence="14 15">
    <name type="scientific">Artemisia annua</name>
    <name type="common">Sweet wormwood</name>
    <dbReference type="NCBI Taxonomy" id="35608"/>
    <lineage>
        <taxon>Eukaryota</taxon>
        <taxon>Viridiplantae</taxon>
        <taxon>Streptophyta</taxon>
        <taxon>Embryophyta</taxon>
        <taxon>Tracheophyta</taxon>
        <taxon>Spermatophyta</taxon>
        <taxon>Magnoliopsida</taxon>
        <taxon>eudicotyledons</taxon>
        <taxon>Gunneridae</taxon>
        <taxon>Pentapetalae</taxon>
        <taxon>asterids</taxon>
        <taxon>campanulids</taxon>
        <taxon>Asterales</taxon>
        <taxon>Asteraceae</taxon>
        <taxon>Asteroideae</taxon>
        <taxon>Anthemideae</taxon>
        <taxon>Artemisiinae</taxon>
        <taxon>Artemisia</taxon>
    </lineage>
</organism>
<dbReference type="SUPFAM" id="SSF90123">
    <property type="entry name" value="ABC transporter transmembrane region"/>
    <property type="match status" value="3"/>
</dbReference>
<evidence type="ECO:0000313" key="15">
    <source>
        <dbReference type="Proteomes" id="UP000245207"/>
    </source>
</evidence>
<evidence type="ECO:0000256" key="8">
    <source>
        <dbReference type="ARBA" id="ARBA00023136"/>
    </source>
</evidence>
<feature type="domain" description="ABC transporter" evidence="12">
    <location>
        <begin position="1283"/>
        <end position="1521"/>
    </location>
</feature>
<evidence type="ECO:0000256" key="4">
    <source>
        <dbReference type="ARBA" id="ARBA00022692"/>
    </source>
</evidence>
<keyword evidence="14" id="KW-0378">Hydrolase</keyword>
<accession>A0A2U1MDL9</accession>
<comment type="similarity">
    <text evidence="2">Belongs to the ABC transporter superfamily. ABCB family. Multidrug resistance exporter (TC 3.A.1.201) subfamily.</text>
</comment>
<keyword evidence="15" id="KW-1185">Reference proteome</keyword>
<dbReference type="InterPro" id="IPR036640">
    <property type="entry name" value="ABC1_TM_sf"/>
</dbReference>
<dbReference type="EMBL" id="PKPP01005641">
    <property type="protein sequence ID" value="PWA59371.1"/>
    <property type="molecule type" value="Genomic_DNA"/>
</dbReference>
<keyword evidence="3" id="KW-0813">Transport</keyword>
<dbReference type="InterPro" id="IPR039421">
    <property type="entry name" value="Type_1_exporter"/>
</dbReference>
<feature type="domain" description="ABC transporter" evidence="12">
    <location>
        <begin position="607"/>
        <end position="843"/>
    </location>
</feature>
<keyword evidence="14" id="KW-0675">Receptor</keyword>
<dbReference type="Proteomes" id="UP000245207">
    <property type="component" value="Unassembled WGS sequence"/>
</dbReference>
<dbReference type="Pfam" id="PF24980">
    <property type="entry name" value="LSU"/>
    <property type="match status" value="1"/>
</dbReference>
<feature type="coiled-coil region" evidence="9">
    <location>
        <begin position="1525"/>
        <end position="1569"/>
    </location>
</feature>
<dbReference type="Pfam" id="PF00664">
    <property type="entry name" value="ABC_membrane"/>
    <property type="match status" value="2"/>
</dbReference>
<dbReference type="PANTHER" id="PTHR43394:SF1">
    <property type="entry name" value="ATP-BINDING CASSETTE SUB-FAMILY B MEMBER 10, MITOCHONDRIAL"/>
    <property type="match status" value="1"/>
</dbReference>
<dbReference type="GO" id="GO:0016887">
    <property type="term" value="F:ATP hydrolysis activity"/>
    <property type="evidence" value="ECO:0007669"/>
    <property type="project" value="InterPro"/>
</dbReference>
<keyword evidence="5" id="KW-0547">Nucleotide-binding</keyword>
<keyword evidence="6" id="KW-0067">ATP-binding</keyword>
<evidence type="ECO:0000256" key="9">
    <source>
        <dbReference type="SAM" id="Coils"/>
    </source>
</evidence>
<name>A0A2U1MDL9_ARTAN</name>
<evidence type="ECO:0000256" key="10">
    <source>
        <dbReference type="SAM" id="MobiDB-lite"/>
    </source>
</evidence>
<dbReference type="GO" id="GO:0098869">
    <property type="term" value="P:cellular oxidant detoxification"/>
    <property type="evidence" value="ECO:0007669"/>
    <property type="project" value="InterPro"/>
</dbReference>
<evidence type="ECO:0000256" key="3">
    <source>
        <dbReference type="ARBA" id="ARBA00022448"/>
    </source>
</evidence>
<dbReference type="Gene3D" id="1.20.1560.10">
    <property type="entry name" value="ABC transporter type 1, transmembrane domain"/>
    <property type="match status" value="2"/>
</dbReference>
<dbReference type="GO" id="GO:0005524">
    <property type="term" value="F:ATP binding"/>
    <property type="evidence" value="ECO:0007669"/>
    <property type="project" value="UniProtKB-KW"/>
</dbReference>
<evidence type="ECO:0000259" key="12">
    <source>
        <dbReference type="PROSITE" id="PS50893"/>
    </source>
</evidence>
<feature type="transmembrane region" description="Helical" evidence="11">
    <location>
        <begin position="35"/>
        <end position="59"/>
    </location>
</feature>
<feature type="transmembrane region" description="Helical" evidence="11">
    <location>
        <begin position="189"/>
        <end position="208"/>
    </location>
</feature>
<dbReference type="STRING" id="35608.A0A2U1MDL9"/>
<dbReference type="Gene3D" id="3.40.50.300">
    <property type="entry name" value="P-loop containing nucleotide triphosphate hydrolases"/>
    <property type="match status" value="2"/>
</dbReference>
<feature type="transmembrane region" description="Helical" evidence="11">
    <location>
        <begin position="1082"/>
        <end position="1102"/>
    </location>
</feature>
<evidence type="ECO:0000256" key="11">
    <source>
        <dbReference type="SAM" id="Phobius"/>
    </source>
</evidence>
<dbReference type="InterPro" id="IPR003593">
    <property type="entry name" value="AAA+_ATPase"/>
</dbReference>
<keyword evidence="7 11" id="KW-1133">Transmembrane helix</keyword>
<dbReference type="FunFam" id="1.20.1560.10:FF:000152">
    <property type="entry name" value="MDR-like ABC transporter"/>
    <property type="match status" value="1"/>
</dbReference>
<feature type="compositionally biased region" description="Basic and acidic residues" evidence="10">
    <location>
        <begin position="907"/>
        <end position="916"/>
    </location>
</feature>
<dbReference type="PROSITE" id="PS50929">
    <property type="entry name" value="ABC_TM1F"/>
    <property type="match status" value="3"/>
</dbReference>
<evidence type="ECO:0000256" key="7">
    <source>
        <dbReference type="ARBA" id="ARBA00022989"/>
    </source>
</evidence>
<dbReference type="GO" id="GO:0005743">
    <property type="term" value="C:mitochondrial inner membrane"/>
    <property type="evidence" value="ECO:0007669"/>
    <property type="project" value="TreeGrafter"/>
</dbReference>
<gene>
    <name evidence="14" type="ORF">CTI12_AA391180</name>
</gene>
<dbReference type="OrthoDB" id="6500128at2759"/>
<dbReference type="CDD" id="cd18577">
    <property type="entry name" value="ABC_6TM_Pgp_ABCB1_D1_like"/>
    <property type="match status" value="1"/>
</dbReference>
<feature type="domain" description="ABC transmembrane type-1" evidence="13">
    <location>
        <begin position="966"/>
        <end position="1249"/>
    </location>
</feature>
<dbReference type="PROSITE" id="PS00211">
    <property type="entry name" value="ABC_TRANSPORTER_1"/>
    <property type="match status" value="2"/>
</dbReference>
<dbReference type="Pfam" id="PF00005">
    <property type="entry name" value="ABC_tran"/>
    <property type="match status" value="3"/>
</dbReference>
<dbReference type="InterPro" id="IPR039282">
    <property type="entry name" value="LSU"/>
</dbReference>
<dbReference type="FunFam" id="3.40.50.300:FF:000967">
    <property type="entry name" value="ABC multidrug transporter mdr4"/>
    <property type="match status" value="1"/>
</dbReference>
<keyword evidence="9" id="KW-0175">Coiled coil</keyword>
<sequence length="1602" mass="176618">MGKAIEEIMDDEKVNLNDQPLPFTKLLSYADALDYTLMALASLGSIIHGLAQPLGYLLLGKAIDAFGTNIHDDKAMVKALYKVIPYVWYMAFATFPAGIIGKPPLQVYCLLFDDLVKSQCLRMFGLEYAETGGWMYASERQVTRLRLAYLKAVLTQEIGAFDTELTNGKIITGISNHMSIIQDAIGEKLGHFLSCFATFFTGVVIAFISCWEVSLLTLLVVPMILIIGATYTKKMNSISATKATYLAEATAMVEQTVSQIRTVFAFVGENSAIKSFSECMQRQLIISKGEALIKGVGTGVFQTVTFCSWALIVWIGAIVVVAKRAQGGDVIAAVMSILFGAISITYAAPDMQIFNQARAAGEEVFDVIDRKSAISYDSKGETLEKINGNIEIRNVHFAYPSRQEKMILQGFSLSIPAGKVVALVGSSGCGKSTIISLLPRFYDPEKGLHPTNHHRQGQVHTKSILKSWIKSVSGQPGPTVFAFVGENSAIKSFSECMQRQLIISKGEALIKGVGTGVFQTVTFCSWALIVWIGAIVVVAKRAQGGDVIAAVMSILFGAISITYAAPDMQIFNQARAAGEEVFDVIDRKSAISYDSKGETLEKINGNIEIRNVHFAYPSRQEKMILQGFSLSIPAGKVVALVGSSGCGKSTIISLLPRFYDPKKGEVLVDNRNVKDLDIKFLRKNIGAVSQEPALFAGTIKDNMKVGNKDADDEQIERASTMANAHSFISQLPNQYLTDVGQRGVQISGGQKQRIAIARAILKDPPILLLDEATSALDSESEKLVQDALETAMKGRTVILIAHRMSTIVNADMIVVVQNGQVIESGTHSNLLQTSEFYFNLFSMQNISTEGEPRSVLTPMHLISYMSENKMISGQKVFSLALLYSRQKKLLLIKMMSFHSSINHVKETETADQRVSEQPDQLDTPIETNKTDKDTPKQDQQYVSAKKDIFFRIWFGLNKQELIKIGVGSCAAAFSGISKPVFGYFIITIGVAYYNDGAKEKVGWYSLLFSAIGLLSLFSHTLQHYFYGVIGEKAMTNLRQALYSAVLRNELAWFDKPENNVGSLTSRIINETSTVKTIISDRMAVIVQCISSILIATIVSMIVNWRMGLVAWAVMPCHFIGGLIQAKSAKGFSGDTAAAHSEVVALTSESATNIRTVASFCHEEHILNRAKTSLDKPLKISRKQSLWYGFIQGASLCLWNIAHAVALWYATVLVERKQATFKDGIRSYQIFSLTVPSITELWTLIPTVISAVSVLTPVFQALDRKTDIEPDEPNNPPKKIIGDIEFQNINFCYPLRAEIKILDDFSLRIKAGSKVALVGPSGAGKSSVLALLLRFYVPSQGMILIDDQDITKYNLRNLRKQIGLVQQEPLLFSCSIRDNICYGTEICSESEIIEVSKEANIHEFVSNLPDGYDTVVGEKGCQLSGGQKQRIAIARTLLKKPAIMLLDEATSALDAESERSVVTAMESINRNEMTTQVTVAHRLSTVVHSDTIVVMEKGRVVEMGRSDRDILVFKNVFTKWVKHKDASSATRSLQREEELKMELQKLWERVQVAEEAEERLCAQLGELEAETVDHAQEYQEHLVSLMEQLSAAHKFIESASNDH</sequence>
<dbReference type="PROSITE" id="PS50893">
    <property type="entry name" value="ABC_TRANSPORTER_2"/>
    <property type="match status" value="2"/>
</dbReference>
<evidence type="ECO:0000256" key="5">
    <source>
        <dbReference type="ARBA" id="ARBA00022741"/>
    </source>
</evidence>
<comment type="caution">
    <text evidence="14">The sequence shown here is derived from an EMBL/GenBank/DDBJ whole genome shotgun (WGS) entry which is preliminary data.</text>
</comment>
<feature type="domain" description="ABC transmembrane type-1" evidence="13">
    <location>
        <begin position="479"/>
        <end position="573"/>
    </location>
</feature>
<dbReference type="InterPro" id="IPR017871">
    <property type="entry name" value="ABC_transporter-like_CS"/>
</dbReference>
<feature type="transmembrane region" description="Helical" evidence="11">
    <location>
        <begin position="1006"/>
        <end position="1029"/>
    </location>
</feature>
<evidence type="ECO:0000313" key="14">
    <source>
        <dbReference type="EMBL" id="PWA59371.1"/>
    </source>
</evidence>
<dbReference type="GO" id="GO:0090374">
    <property type="term" value="P:oligopeptide export from mitochondrion"/>
    <property type="evidence" value="ECO:0007669"/>
    <property type="project" value="TreeGrafter"/>
</dbReference>
<dbReference type="InterPro" id="IPR027417">
    <property type="entry name" value="P-loop_NTPase"/>
</dbReference>
<dbReference type="FunFam" id="3.40.50.300:FF:000205">
    <property type="entry name" value="ABC transporter B family member 4"/>
    <property type="match status" value="1"/>
</dbReference>
<feature type="transmembrane region" description="Helical" evidence="11">
    <location>
        <begin position="961"/>
        <end position="986"/>
    </location>
</feature>
<dbReference type="CDD" id="cd03249">
    <property type="entry name" value="ABC_MTABC3_MDL1_MDL2"/>
    <property type="match status" value="1"/>
</dbReference>
<feature type="transmembrane region" description="Helical" evidence="11">
    <location>
        <begin position="291"/>
        <end position="318"/>
    </location>
</feature>
<keyword evidence="4 11" id="KW-0812">Transmembrane</keyword>
<reference evidence="14 15" key="1">
    <citation type="journal article" date="2018" name="Mol. Plant">
        <title>The genome of Artemisia annua provides insight into the evolution of Asteraceae family and artemisinin biosynthesis.</title>
        <authorList>
            <person name="Shen Q."/>
            <person name="Zhang L."/>
            <person name="Liao Z."/>
            <person name="Wang S."/>
            <person name="Yan T."/>
            <person name="Shi P."/>
            <person name="Liu M."/>
            <person name="Fu X."/>
            <person name="Pan Q."/>
            <person name="Wang Y."/>
            <person name="Lv Z."/>
            <person name="Lu X."/>
            <person name="Zhang F."/>
            <person name="Jiang W."/>
            <person name="Ma Y."/>
            <person name="Chen M."/>
            <person name="Hao X."/>
            <person name="Li L."/>
            <person name="Tang Y."/>
            <person name="Lv G."/>
            <person name="Zhou Y."/>
            <person name="Sun X."/>
            <person name="Brodelius P.E."/>
            <person name="Rose J.K.C."/>
            <person name="Tang K."/>
        </authorList>
    </citation>
    <scope>NUCLEOTIDE SEQUENCE [LARGE SCALE GENOMIC DNA]</scope>
    <source>
        <strain evidence="15">cv. Huhao1</strain>
        <tissue evidence="14">Leaf</tissue>
    </source>
</reference>
<feature type="transmembrane region" description="Helical" evidence="11">
    <location>
        <begin position="508"/>
        <end position="535"/>
    </location>
</feature>
<dbReference type="PANTHER" id="PTHR43394">
    <property type="entry name" value="ATP-DEPENDENT PERMEASE MDL1, MITOCHONDRIAL"/>
    <property type="match status" value="1"/>
</dbReference>
<feature type="transmembrane region" description="Helical" evidence="11">
    <location>
        <begin position="1185"/>
        <end position="1209"/>
    </location>
</feature>
<feature type="region of interest" description="Disordered" evidence="10">
    <location>
        <begin position="907"/>
        <end position="937"/>
    </location>
</feature>
<dbReference type="InterPro" id="IPR003439">
    <property type="entry name" value="ABC_transporter-like_ATP-bd"/>
</dbReference>
<comment type="subcellular location">
    <subcellularLocation>
        <location evidence="1">Membrane</location>
        <topology evidence="1">Multi-pass membrane protein</topology>
    </subcellularLocation>
</comment>
<dbReference type="SUPFAM" id="SSF52540">
    <property type="entry name" value="P-loop containing nucleoside triphosphate hydrolases"/>
    <property type="match status" value="3"/>
</dbReference>
<protein>
    <submittedName>
        <fullName evidence="14">Sulfonylurea receptor, P-loop containing nucleoside triphosphate hydrolase</fullName>
    </submittedName>
</protein>
<evidence type="ECO:0000256" key="6">
    <source>
        <dbReference type="ARBA" id="ARBA00022840"/>
    </source>
</evidence>
<evidence type="ECO:0000256" key="1">
    <source>
        <dbReference type="ARBA" id="ARBA00004141"/>
    </source>
</evidence>
<dbReference type="CDD" id="cd18578">
    <property type="entry name" value="ABC_6TM_Pgp_ABCB1_D2_like"/>
    <property type="match status" value="1"/>
</dbReference>